<gene>
    <name evidence="2" type="ORF">FHS94_000275</name>
</gene>
<feature type="compositionally biased region" description="Pro residues" evidence="1">
    <location>
        <begin position="123"/>
        <end position="134"/>
    </location>
</feature>
<name>A0A7W9BAW7_9SPHN</name>
<organism evidence="2 3">
    <name type="scientific">Sphingomonas aerophila</name>
    <dbReference type="NCBI Taxonomy" id="1344948"/>
    <lineage>
        <taxon>Bacteria</taxon>
        <taxon>Pseudomonadati</taxon>
        <taxon>Pseudomonadota</taxon>
        <taxon>Alphaproteobacteria</taxon>
        <taxon>Sphingomonadales</taxon>
        <taxon>Sphingomonadaceae</taxon>
        <taxon>Sphingomonas</taxon>
    </lineage>
</organism>
<evidence type="ECO:0000256" key="1">
    <source>
        <dbReference type="SAM" id="MobiDB-lite"/>
    </source>
</evidence>
<evidence type="ECO:0000313" key="3">
    <source>
        <dbReference type="Proteomes" id="UP000546200"/>
    </source>
</evidence>
<comment type="caution">
    <text evidence="2">The sequence shown here is derived from an EMBL/GenBank/DDBJ whole genome shotgun (WGS) entry which is preliminary data.</text>
</comment>
<dbReference type="Proteomes" id="UP000546200">
    <property type="component" value="Unassembled WGS sequence"/>
</dbReference>
<keyword evidence="3" id="KW-1185">Reference proteome</keyword>
<proteinExistence type="predicted"/>
<dbReference type="EMBL" id="JACIJK010000001">
    <property type="protein sequence ID" value="MBB5713456.1"/>
    <property type="molecule type" value="Genomic_DNA"/>
</dbReference>
<dbReference type="AlphaFoldDB" id="A0A7W9BAW7"/>
<sequence>MKRGRPIRFLGGTLAGWTALRIIMLWPSIDGVPALVRAVAPPLAAATLPPRVVIQVPPPIKNAHRAERTLASGSVAAPPPGSALAHGPAPLNHDVALALTAPVAAGETVPAGRNQDRAELGTIPPPLRPTPPPSGTTRLSGSAWLLARGGSGGTLSGGRLGGSQAGIRLTYGLDKERRIALAARAATPLQGAGREAAIGLEWRPTALPVRLVAEQRFSLDGGRGGPTLMALGGIGPRPIVAGATLEAYAQAGAVARNVVEGFADGAARLVRPVATLGRTQVDIGAGSWGAVQRGTGRVDVGPTMGMRVPVGTRAFRLTLDWRERVAGKASPGSGPAFSLGTDF</sequence>
<dbReference type="RefSeq" id="WP_246348277.1">
    <property type="nucleotide sequence ID" value="NZ_JACIJK010000001.1"/>
</dbReference>
<evidence type="ECO:0000313" key="2">
    <source>
        <dbReference type="EMBL" id="MBB5713456.1"/>
    </source>
</evidence>
<reference evidence="2 3" key="1">
    <citation type="submission" date="2020-08" db="EMBL/GenBank/DDBJ databases">
        <title>Genomic Encyclopedia of Type Strains, Phase IV (KMG-IV): sequencing the most valuable type-strain genomes for metagenomic binning, comparative biology and taxonomic classification.</title>
        <authorList>
            <person name="Goeker M."/>
        </authorList>
    </citation>
    <scope>NUCLEOTIDE SEQUENCE [LARGE SCALE GENOMIC DNA]</scope>
    <source>
        <strain evidence="2 3">DSM 100044</strain>
    </source>
</reference>
<protein>
    <submittedName>
        <fullName evidence="2">Uncharacterized protein</fullName>
    </submittedName>
</protein>
<accession>A0A7W9BAW7</accession>
<feature type="region of interest" description="Disordered" evidence="1">
    <location>
        <begin position="108"/>
        <end position="138"/>
    </location>
</feature>